<dbReference type="GO" id="GO:0008168">
    <property type="term" value="F:methyltransferase activity"/>
    <property type="evidence" value="ECO:0007669"/>
    <property type="project" value="UniProtKB-KW"/>
</dbReference>
<dbReference type="GO" id="GO:0032259">
    <property type="term" value="P:methylation"/>
    <property type="evidence" value="ECO:0007669"/>
    <property type="project" value="UniProtKB-KW"/>
</dbReference>
<proteinExistence type="inferred from homology"/>
<keyword evidence="3" id="KW-0808">Transferase</keyword>
<dbReference type="PANTHER" id="PTHR12150:SF13">
    <property type="entry name" value="METHYLTRANSFERASE C9ORF114-RELATED"/>
    <property type="match status" value="1"/>
</dbReference>
<dbReference type="PANTHER" id="PTHR12150">
    <property type="entry name" value="CLASS IV SAM-BINDING METHYLTRANSFERASE-RELATED"/>
    <property type="match status" value="1"/>
</dbReference>
<dbReference type="Proteomes" id="UP000324222">
    <property type="component" value="Unassembled WGS sequence"/>
</dbReference>
<dbReference type="Pfam" id="PF02598">
    <property type="entry name" value="Methyltrn_RNA_3"/>
    <property type="match status" value="1"/>
</dbReference>
<dbReference type="InterPro" id="IPR029028">
    <property type="entry name" value="Alpha/beta_knot_MTases"/>
</dbReference>
<comment type="caution">
    <text evidence="3">The sequence shown here is derived from an EMBL/GenBank/DDBJ whole genome shotgun (WGS) entry which is preliminary data.</text>
</comment>
<feature type="region of interest" description="Disordered" evidence="2">
    <location>
        <begin position="45"/>
        <end position="81"/>
    </location>
</feature>
<keyword evidence="3" id="KW-0489">Methyltransferase</keyword>
<evidence type="ECO:0000256" key="1">
    <source>
        <dbReference type="ARBA" id="ARBA00009841"/>
    </source>
</evidence>
<dbReference type="EMBL" id="VSRR010024276">
    <property type="protein sequence ID" value="MPC66100.1"/>
    <property type="molecule type" value="Genomic_DNA"/>
</dbReference>
<organism evidence="3 4">
    <name type="scientific">Portunus trituberculatus</name>
    <name type="common">Swimming crab</name>
    <name type="synonym">Neptunus trituberculatus</name>
    <dbReference type="NCBI Taxonomy" id="210409"/>
    <lineage>
        <taxon>Eukaryota</taxon>
        <taxon>Metazoa</taxon>
        <taxon>Ecdysozoa</taxon>
        <taxon>Arthropoda</taxon>
        <taxon>Crustacea</taxon>
        <taxon>Multicrustacea</taxon>
        <taxon>Malacostraca</taxon>
        <taxon>Eumalacostraca</taxon>
        <taxon>Eucarida</taxon>
        <taxon>Decapoda</taxon>
        <taxon>Pleocyemata</taxon>
        <taxon>Brachyura</taxon>
        <taxon>Eubrachyura</taxon>
        <taxon>Portunoidea</taxon>
        <taxon>Portunidae</taxon>
        <taxon>Portuninae</taxon>
        <taxon>Portunus</taxon>
    </lineage>
</organism>
<accession>A0A5B7H1Q7</accession>
<protein>
    <submittedName>
        <fullName evidence="3">Putative methyltransferase C9orf114</fullName>
    </submittedName>
</protein>
<dbReference type="InterPro" id="IPR003750">
    <property type="entry name" value="Put_MeTrfase-C9orf114-like"/>
</dbReference>
<dbReference type="SUPFAM" id="SSF75217">
    <property type="entry name" value="alpha/beta knot"/>
    <property type="match status" value="1"/>
</dbReference>
<dbReference type="Gene3D" id="3.40.1280.10">
    <property type="match status" value="1"/>
</dbReference>
<comment type="similarity">
    <text evidence="1">Belongs to the class IV-like SAM-binding methyltransferase superfamily.</text>
</comment>
<evidence type="ECO:0000313" key="4">
    <source>
        <dbReference type="Proteomes" id="UP000324222"/>
    </source>
</evidence>
<gene>
    <name evidence="3" type="primary">D2Wsu81e_0</name>
    <name evidence="3" type="ORF">E2C01_060243</name>
</gene>
<dbReference type="InterPro" id="IPR029026">
    <property type="entry name" value="tRNA_m1G_MTases_N"/>
</dbReference>
<reference evidence="3 4" key="1">
    <citation type="submission" date="2019-05" db="EMBL/GenBank/DDBJ databases">
        <title>Another draft genome of Portunus trituberculatus and its Hox gene families provides insights of decapod evolution.</title>
        <authorList>
            <person name="Jeong J.-H."/>
            <person name="Song I."/>
            <person name="Kim S."/>
            <person name="Choi T."/>
            <person name="Kim D."/>
            <person name="Ryu S."/>
            <person name="Kim W."/>
        </authorList>
    </citation>
    <scope>NUCLEOTIDE SEQUENCE [LARGE SCALE GENOMIC DNA]</scope>
    <source>
        <tissue evidence="3">Muscle</tissue>
    </source>
</reference>
<dbReference type="OrthoDB" id="361029at2759"/>
<evidence type="ECO:0000256" key="2">
    <source>
        <dbReference type="SAM" id="MobiDB-lite"/>
    </source>
</evidence>
<dbReference type="AlphaFoldDB" id="A0A5B7H1Q7"/>
<sequence>MQKFPIAYVHSTSTSNKAMINLERQCWQTTRMSFDFKNKKRHFDNDEEYSHRQPFRRNYHNDREERSGPGGRKAPWREAQGKKKWEKELNYQFEVVESSGKPRKYTVSMAVPASILVETCIMDSLRTYVVGQIARAANIYSIDEIVVYDDKCWKKDVTSKAEIEDFIGKFMSTLFCLP</sequence>
<name>A0A5B7H1Q7_PORTR</name>
<keyword evidence="4" id="KW-1185">Reference proteome</keyword>
<evidence type="ECO:0000313" key="3">
    <source>
        <dbReference type="EMBL" id="MPC66100.1"/>
    </source>
</evidence>